<gene>
    <name evidence="1" type="ORF">V6N11_052289</name>
</gene>
<accession>A0ABR2UA04</accession>
<dbReference type="Proteomes" id="UP001396334">
    <property type="component" value="Unassembled WGS sequence"/>
</dbReference>
<evidence type="ECO:0000313" key="1">
    <source>
        <dbReference type="EMBL" id="KAK9046401.1"/>
    </source>
</evidence>
<comment type="caution">
    <text evidence="1">The sequence shown here is derived from an EMBL/GenBank/DDBJ whole genome shotgun (WGS) entry which is preliminary data.</text>
</comment>
<keyword evidence="2" id="KW-1185">Reference proteome</keyword>
<reference evidence="1 2" key="1">
    <citation type="journal article" date="2024" name="G3 (Bethesda)">
        <title>Genome assembly of Hibiscus sabdariffa L. provides insights into metabolisms of medicinal natural products.</title>
        <authorList>
            <person name="Kim T."/>
        </authorList>
    </citation>
    <scope>NUCLEOTIDE SEQUENCE [LARGE SCALE GENOMIC DNA]</scope>
    <source>
        <strain evidence="1">TK-2024</strain>
        <tissue evidence="1">Old leaves</tissue>
    </source>
</reference>
<dbReference type="EMBL" id="JBBPBN010000001">
    <property type="protein sequence ID" value="KAK9046401.1"/>
    <property type="molecule type" value="Genomic_DNA"/>
</dbReference>
<organism evidence="1 2">
    <name type="scientific">Hibiscus sabdariffa</name>
    <name type="common">roselle</name>
    <dbReference type="NCBI Taxonomy" id="183260"/>
    <lineage>
        <taxon>Eukaryota</taxon>
        <taxon>Viridiplantae</taxon>
        <taxon>Streptophyta</taxon>
        <taxon>Embryophyta</taxon>
        <taxon>Tracheophyta</taxon>
        <taxon>Spermatophyta</taxon>
        <taxon>Magnoliopsida</taxon>
        <taxon>eudicotyledons</taxon>
        <taxon>Gunneridae</taxon>
        <taxon>Pentapetalae</taxon>
        <taxon>rosids</taxon>
        <taxon>malvids</taxon>
        <taxon>Malvales</taxon>
        <taxon>Malvaceae</taxon>
        <taxon>Malvoideae</taxon>
        <taxon>Hibiscus</taxon>
    </lineage>
</organism>
<protein>
    <submittedName>
        <fullName evidence="1">Uncharacterized protein</fullName>
    </submittedName>
</protein>
<proteinExistence type="predicted"/>
<name>A0ABR2UA04_9ROSI</name>
<sequence length="188" mass="20939">MEATFRAKRALFNISELLPQWQCPSPITIRASLSTSYQPPPPETVDGAWKAAKDTAKVVKQSASASGNDDDEVNTNSIEELRAKAVLIPHRQQGVRDSMPSHRLWSFKYKTELLAAALVNHLAGGDIGKNTSPQFIFSTFSGQIRSLRAKTSSIYCPYLCQSMLHLSQYVIAISYYTMMEDFMTRSGI</sequence>
<evidence type="ECO:0000313" key="2">
    <source>
        <dbReference type="Proteomes" id="UP001396334"/>
    </source>
</evidence>